<evidence type="ECO:0008006" key="3">
    <source>
        <dbReference type="Google" id="ProtNLM"/>
    </source>
</evidence>
<dbReference type="InterPro" id="IPR035936">
    <property type="entry name" value="BB2672"/>
</dbReference>
<dbReference type="RefSeq" id="WP_067551539.1">
    <property type="nucleotide sequence ID" value="NZ_LPXN01000005.1"/>
</dbReference>
<accession>A0A154WGP8</accession>
<dbReference type="SUPFAM" id="SSF160519">
    <property type="entry name" value="BB2672-like"/>
    <property type="match status" value="1"/>
</dbReference>
<evidence type="ECO:0000313" key="1">
    <source>
        <dbReference type="EMBL" id="KZD12698.1"/>
    </source>
</evidence>
<comment type="caution">
    <text evidence="1">The sequence shown here is derived from an EMBL/GenBank/DDBJ whole genome shotgun (WGS) entry which is preliminary data.</text>
</comment>
<gene>
    <name evidence="1" type="ORF">AUP43_15510</name>
</gene>
<keyword evidence="2" id="KW-1185">Reference proteome</keyword>
<dbReference type="Proteomes" id="UP000076400">
    <property type="component" value="Unassembled WGS sequence"/>
</dbReference>
<dbReference type="EMBL" id="LPXN01000005">
    <property type="protein sequence ID" value="KZD12698.1"/>
    <property type="molecule type" value="Genomic_DNA"/>
</dbReference>
<protein>
    <recommendedName>
        <fullName evidence="3">Peptide synthetase</fullName>
    </recommendedName>
</protein>
<proteinExistence type="predicted"/>
<name>A0A154WGP8_9PROT</name>
<sequence length="195" mass="20694">MSDLVHIRKIVTIVEEIRHEGGPAPDRPIKRAACLAVIKNPYAGRYEPDITPLMAALEPLGLEMAQRLIDALGGDPKKVEGYGKGSIIGTAGELEHGACWHVPGGYAMRGLLGSAKAIVPSATKVGAPGARLDVALGHKDAAYVRSHFDAMEVGIHDAPRADEIVYCLVMTDGGRIHARVGGLQVHEIKGEDGLR</sequence>
<dbReference type="OrthoDB" id="9803312at2"/>
<evidence type="ECO:0000313" key="2">
    <source>
        <dbReference type="Proteomes" id="UP000076400"/>
    </source>
</evidence>
<dbReference type="Pfam" id="PF06684">
    <property type="entry name" value="AA_synth"/>
    <property type="match status" value="1"/>
</dbReference>
<reference evidence="1 2" key="1">
    <citation type="submission" date="2015-12" db="EMBL/GenBank/DDBJ databases">
        <title>Genome sequence of Oceanibaculum pacificum MCCC 1A02656.</title>
        <authorList>
            <person name="Lu L."/>
            <person name="Lai Q."/>
            <person name="Shao Z."/>
            <person name="Qian P."/>
        </authorList>
    </citation>
    <scope>NUCLEOTIDE SEQUENCE [LARGE SCALE GENOMIC DNA]</scope>
    <source>
        <strain evidence="1 2">MCCC 1A02656</strain>
    </source>
</reference>
<dbReference type="InterPro" id="IPR009569">
    <property type="entry name" value="AA_synth_put"/>
</dbReference>
<dbReference type="STRING" id="580166.AUP43_15510"/>
<dbReference type="AlphaFoldDB" id="A0A154WGP8"/>
<organism evidence="1 2">
    <name type="scientific">Oceanibaculum pacificum</name>
    <dbReference type="NCBI Taxonomy" id="580166"/>
    <lineage>
        <taxon>Bacteria</taxon>
        <taxon>Pseudomonadati</taxon>
        <taxon>Pseudomonadota</taxon>
        <taxon>Alphaproteobacteria</taxon>
        <taxon>Rhodospirillales</taxon>
        <taxon>Oceanibaculaceae</taxon>
        <taxon>Oceanibaculum</taxon>
    </lineage>
</organism>
<dbReference type="Gene3D" id="3.30.1330.110">
    <property type="entry name" value="BB2672"/>
    <property type="match status" value="1"/>
</dbReference>